<evidence type="ECO:0000256" key="1">
    <source>
        <dbReference type="ARBA" id="ARBA00004651"/>
    </source>
</evidence>
<dbReference type="InterPro" id="IPR050250">
    <property type="entry name" value="Macrolide_Exporter_MacB"/>
</dbReference>
<evidence type="ECO:0000256" key="4">
    <source>
        <dbReference type="ARBA" id="ARBA00022989"/>
    </source>
</evidence>
<dbReference type="GO" id="GO:0022857">
    <property type="term" value="F:transmembrane transporter activity"/>
    <property type="evidence" value="ECO:0007669"/>
    <property type="project" value="TreeGrafter"/>
</dbReference>
<feature type="transmembrane region" description="Helical" evidence="6">
    <location>
        <begin position="418"/>
        <end position="437"/>
    </location>
</feature>
<feature type="transmembrane region" description="Helical" evidence="6">
    <location>
        <begin position="20"/>
        <end position="41"/>
    </location>
</feature>
<dbReference type="AlphaFoldDB" id="A0A9X2UJT7"/>
<dbReference type="RefSeq" id="WP_013062180.1">
    <property type="nucleotide sequence ID" value="NZ_CALTSI010000010.1"/>
</dbReference>
<evidence type="ECO:0000313" key="9">
    <source>
        <dbReference type="EMBL" id="MCS4036015.1"/>
    </source>
</evidence>
<evidence type="ECO:0000256" key="6">
    <source>
        <dbReference type="SAM" id="Phobius"/>
    </source>
</evidence>
<feature type="domain" description="MacB-like periplasmic core" evidence="8">
    <location>
        <begin position="21"/>
        <end position="235"/>
    </location>
</feature>
<feature type="transmembrane region" description="Helical" evidence="6">
    <location>
        <begin position="367"/>
        <end position="391"/>
    </location>
</feature>
<name>A0A9X2UJT7_9BACT</name>
<comment type="subcellular location">
    <subcellularLocation>
        <location evidence="1">Cell membrane</location>
        <topology evidence="1">Multi-pass membrane protein</topology>
    </subcellularLocation>
</comment>
<dbReference type="Pfam" id="PF12704">
    <property type="entry name" value="MacB_PCD"/>
    <property type="match status" value="1"/>
</dbReference>
<protein>
    <submittedName>
        <fullName evidence="9">ABC transport system permease protein</fullName>
    </submittedName>
</protein>
<feature type="transmembrane region" description="Helical" evidence="6">
    <location>
        <begin position="755"/>
        <end position="778"/>
    </location>
</feature>
<evidence type="ECO:0000313" key="10">
    <source>
        <dbReference type="Proteomes" id="UP001155040"/>
    </source>
</evidence>
<feature type="transmembrane region" description="Helical" evidence="6">
    <location>
        <begin position="721"/>
        <end position="740"/>
    </location>
</feature>
<evidence type="ECO:0000259" key="7">
    <source>
        <dbReference type="Pfam" id="PF02687"/>
    </source>
</evidence>
<feature type="transmembrane region" description="Helical" evidence="6">
    <location>
        <begin position="669"/>
        <end position="693"/>
    </location>
</feature>
<organism evidence="9 10">
    <name type="scientific">Salinibacter ruber</name>
    <dbReference type="NCBI Taxonomy" id="146919"/>
    <lineage>
        <taxon>Bacteria</taxon>
        <taxon>Pseudomonadati</taxon>
        <taxon>Rhodothermota</taxon>
        <taxon>Rhodothermia</taxon>
        <taxon>Rhodothermales</taxon>
        <taxon>Salinibacteraceae</taxon>
        <taxon>Salinibacter</taxon>
    </lineage>
</organism>
<keyword evidence="3 6" id="KW-0812">Transmembrane</keyword>
<dbReference type="GeneID" id="83728646"/>
<dbReference type="EMBL" id="JANUBF010000005">
    <property type="protein sequence ID" value="MCS4036015.1"/>
    <property type="molecule type" value="Genomic_DNA"/>
</dbReference>
<reference evidence="9" key="1">
    <citation type="submission" date="2022-08" db="EMBL/GenBank/DDBJ databases">
        <title>Genomic Encyclopedia of Type Strains, Phase V (KMG-V): Genome sequencing to study the core and pangenomes of soil and plant-associated prokaryotes.</title>
        <authorList>
            <person name="Whitman W."/>
        </authorList>
    </citation>
    <scope>NUCLEOTIDE SEQUENCE</scope>
    <source>
        <strain evidence="9">SP3012</strain>
    </source>
</reference>
<evidence type="ECO:0000256" key="5">
    <source>
        <dbReference type="ARBA" id="ARBA00023136"/>
    </source>
</evidence>
<comment type="caution">
    <text evidence="9">The sequence shown here is derived from an EMBL/GenBank/DDBJ whole genome shotgun (WGS) entry which is preliminary data.</text>
</comment>
<feature type="domain" description="ABC3 transporter permease C-terminal" evidence="7">
    <location>
        <begin position="673"/>
        <end position="783"/>
    </location>
</feature>
<keyword evidence="2" id="KW-1003">Cell membrane</keyword>
<feature type="transmembrane region" description="Helical" evidence="6">
    <location>
        <begin position="320"/>
        <end position="347"/>
    </location>
</feature>
<dbReference type="PANTHER" id="PTHR30572:SF18">
    <property type="entry name" value="ABC-TYPE MACROLIDE FAMILY EXPORT SYSTEM PERMEASE COMPONENT 2"/>
    <property type="match status" value="1"/>
</dbReference>
<keyword evidence="4 6" id="KW-1133">Transmembrane helix</keyword>
<dbReference type="InterPro" id="IPR003838">
    <property type="entry name" value="ABC3_permease_C"/>
</dbReference>
<dbReference type="InterPro" id="IPR025857">
    <property type="entry name" value="MacB_PCD"/>
</dbReference>
<dbReference type="Pfam" id="PF02687">
    <property type="entry name" value="FtsX"/>
    <property type="match status" value="2"/>
</dbReference>
<evidence type="ECO:0000256" key="3">
    <source>
        <dbReference type="ARBA" id="ARBA00022692"/>
    </source>
</evidence>
<accession>A0A9X2UJT7</accession>
<gene>
    <name evidence="9" type="ORF">GGQ01_001066</name>
</gene>
<dbReference type="GO" id="GO:0005886">
    <property type="term" value="C:plasma membrane"/>
    <property type="evidence" value="ECO:0007669"/>
    <property type="project" value="UniProtKB-SubCell"/>
</dbReference>
<evidence type="ECO:0000256" key="2">
    <source>
        <dbReference type="ARBA" id="ARBA00022475"/>
    </source>
</evidence>
<evidence type="ECO:0000259" key="8">
    <source>
        <dbReference type="Pfam" id="PF12704"/>
    </source>
</evidence>
<proteinExistence type="predicted"/>
<sequence>MITNYLKVAWRTLRKRPVYAVVNVLGLGIALATCLLIGLYVQDELTHDTFHPHADRILSVVVENKFFDRPRRNAPAPFASVLSTKVPGVAHVTSTSSRTELVPVRLAGNRKATRERRVLKADSSFFDVFSGFPVRRTNREDVLDAPGEAVLTASLAEALFGEKSPIGRGLQVEGDRYTVVGLTEVPDRSTVQFDLVVSTPKVLNRSVSWKEFDGRVYARMRQAASPDAVAATLEKAVPEEAEPFVQNVQAISLPDLYLSSAYQADRFKGQPRYLYLFGTVALLILFIAGFNYANLSIAQADRRTGEVGIRRAMGARRRQLVGQFFGETVLVALTAYVIGAVLATAALPAFNTLFGKELALATPKAGWVLIGGLGTAVLASGLAGAYPALILSGFQPARTLRGASQTTVGEGGWLQKGLVVAQFAVSAALVFGTVVVYQQLDYLQTKDLGFDEERVVTVDLDSLSVDRRRALRERALQHPGVKRTAISSHVPGNIQHQLKSDLTDFSDSARTQNRSVTIRPVEVDTNYVTTLGMEIIAGRGFAEVSRGRRRNGYLLNETTVETFGWTPETAVGKPFGDTGDVLGVVKDFHVESLRNPIAPVVLVPSDGYDSPFSSRSVLTARLASDRVEAGLDHLRQVTQEVVAGSSFSYTFLDDRFDQMYRAEQRLGRIFVGFAGIAIALACMGLFGLASYTVQRRRQELGIRKALGATGKSILGLLSREYGLLVGIAFLLGAPLSYWGVRQWLREFAYQTDVGVGAFMLTAGLVLLVAGVSISYHALQAVRTDPARVLRSE</sequence>
<dbReference type="Proteomes" id="UP001155040">
    <property type="component" value="Unassembled WGS sequence"/>
</dbReference>
<dbReference type="PANTHER" id="PTHR30572">
    <property type="entry name" value="MEMBRANE COMPONENT OF TRANSPORTER-RELATED"/>
    <property type="match status" value="1"/>
</dbReference>
<keyword evidence="5 6" id="KW-0472">Membrane</keyword>
<feature type="domain" description="ABC3 transporter permease C-terminal" evidence="7">
    <location>
        <begin position="279"/>
        <end position="395"/>
    </location>
</feature>
<feature type="transmembrane region" description="Helical" evidence="6">
    <location>
        <begin position="273"/>
        <end position="293"/>
    </location>
</feature>